<evidence type="ECO:0000313" key="5">
    <source>
        <dbReference type="Proteomes" id="UP000254052"/>
    </source>
</evidence>
<evidence type="ECO:0000256" key="1">
    <source>
        <dbReference type="ARBA" id="ARBA00022722"/>
    </source>
</evidence>
<dbReference type="EMBL" id="UGED01000011">
    <property type="protein sequence ID" value="STM07953.1"/>
    <property type="molecule type" value="Genomic_DNA"/>
</dbReference>
<dbReference type="GO" id="GO:0004519">
    <property type="term" value="F:endonuclease activity"/>
    <property type="evidence" value="ECO:0007669"/>
    <property type="project" value="UniProtKB-KW"/>
</dbReference>
<gene>
    <name evidence="4" type="primary">mutH_2</name>
    <name evidence="4" type="ORF">NCTC9962_05580</name>
</gene>
<reference evidence="4 5" key="1">
    <citation type="submission" date="2018-06" db="EMBL/GenBank/DDBJ databases">
        <authorList>
            <consortium name="Pathogen Informatics"/>
            <person name="Doyle S."/>
        </authorList>
    </citation>
    <scope>NUCLEOTIDE SEQUENCE [LARGE SCALE GENOMIC DNA]</scope>
    <source>
        <strain evidence="4 5">NCTC9962</strain>
    </source>
</reference>
<sequence length="88" mass="10405">MLWSPNEEEDRQLREDWEELMDMIVLGQVGADYRSSRGVFTDTTESSECESAYRSHWCRGERILTLPRGFYLKKNFTSALLARHFLIQ</sequence>
<dbReference type="InterPro" id="IPR037057">
    <property type="entry name" value="DNA_rep_MutH/T2_RE_sf"/>
</dbReference>
<evidence type="ECO:0000256" key="3">
    <source>
        <dbReference type="ARBA" id="ARBA00022801"/>
    </source>
</evidence>
<dbReference type="AlphaFoldDB" id="A0A377CWN7"/>
<dbReference type="Proteomes" id="UP000254052">
    <property type="component" value="Unassembled WGS sequence"/>
</dbReference>
<name>A0A377CWN7_ECOLX</name>
<dbReference type="Gene3D" id="3.40.600.10">
    <property type="entry name" value="DNA mismatch repair MutH/Restriction endonuclease, type II"/>
    <property type="match status" value="1"/>
</dbReference>
<keyword evidence="3" id="KW-0378">Hydrolase</keyword>
<proteinExistence type="predicted"/>
<keyword evidence="1" id="KW-0540">Nuclease</keyword>
<protein>
    <submittedName>
        <fullName evidence="4">DNA mismatch repair protein</fullName>
    </submittedName>
</protein>
<dbReference type="GO" id="GO:0016787">
    <property type="term" value="F:hydrolase activity"/>
    <property type="evidence" value="ECO:0007669"/>
    <property type="project" value="UniProtKB-KW"/>
</dbReference>
<accession>A0A377CWN7</accession>
<dbReference type="GO" id="GO:0003677">
    <property type="term" value="F:DNA binding"/>
    <property type="evidence" value="ECO:0007669"/>
    <property type="project" value="InterPro"/>
</dbReference>
<keyword evidence="2" id="KW-0255">Endonuclease</keyword>
<organism evidence="4 5">
    <name type="scientific">Escherichia coli</name>
    <dbReference type="NCBI Taxonomy" id="562"/>
    <lineage>
        <taxon>Bacteria</taxon>
        <taxon>Pseudomonadati</taxon>
        <taxon>Pseudomonadota</taxon>
        <taxon>Gammaproteobacteria</taxon>
        <taxon>Enterobacterales</taxon>
        <taxon>Enterobacteriaceae</taxon>
        <taxon>Escherichia</taxon>
    </lineage>
</organism>
<evidence type="ECO:0000256" key="2">
    <source>
        <dbReference type="ARBA" id="ARBA00022759"/>
    </source>
</evidence>
<dbReference type="InterPro" id="IPR011335">
    <property type="entry name" value="Restrct_endonuc-II-like"/>
</dbReference>
<dbReference type="SUPFAM" id="SSF52980">
    <property type="entry name" value="Restriction endonuclease-like"/>
    <property type="match status" value="1"/>
</dbReference>
<evidence type="ECO:0000313" key="4">
    <source>
        <dbReference type="EMBL" id="STM07953.1"/>
    </source>
</evidence>